<keyword evidence="2" id="KW-0391">Immunity</keyword>
<reference evidence="7" key="1">
    <citation type="journal article" date="2004" name="Nature">
        <title>Genome duplication in the teleost fish Tetraodon nigroviridis reveals the early vertebrate proto-karyotype.</title>
        <authorList>
            <person name="Jaillon O."/>
            <person name="Aury J.-M."/>
            <person name="Brunet F."/>
            <person name="Petit J.-L."/>
            <person name="Stange-Thomann N."/>
            <person name="Mauceli E."/>
            <person name="Bouneau L."/>
            <person name="Fischer C."/>
            <person name="Ozouf-Costaz C."/>
            <person name="Bernot A."/>
            <person name="Nicaud S."/>
            <person name="Jaffe D."/>
            <person name="Fisher S."/>
            <person name="Lutfalla G."/>
            <person name="Dossat C."/>
            <person name="Segurens B."/>
            <person name="Dasilva C."/>
            <person name="Salanoubat M."/>
            <person name="Levy M."/>
            <person name="Boudet N."/>
            <person name="Castellano S."/>
            <person name="Anthouard V."/>
            <person name="Jubin C."/>
            <person name="Castelli V."/>
            <person name="Katinka M."/>
            <person name="Vacherie B."/>
            <person name="Biemont C."/>
            <person name="Skalli Z."/>
            <person name="Cattolico L."/>
            <person name="Poulain J."/>
            <person name="De Berardinis V."/>
            <person name="Cruaud C."/>
            <person name="Duprat S."/>
            <person name="Brottier P."/>
            <person name="Coutanceau J.-P."/>
            <person name="Gouzy J."/>
            <person name="Parra G."/>
            <person name="Lardier G."/>
            <person name="Chapple C."/>
            <person name="McKernan K.J."/>
            <person name="McEwan P."/>
            <person name="Bosak S."/>
            <person name="Kellis M."/>
            <person name="Volff J.-N."/>
            <person name="Guigo R."/>
            <person name="Zody M.C."/>
            <person name="Mesirov J."/>
            <person name="Lindblad-Toh K."/>
            <person name="Birren B."/>
            <person name="Nusbaum C."/>
            <person name="Kahn D."/>
            <person name="Robinson-Rechavi M."/>
            <person name="Laudet V."/>
            <person name="Schachter V."/>
            <person name="Quetier F."/>
            <person name="Saurin W."/>
            <person name="Scarpelli C."/>
            <person name="Wincker P."/>
            <person name="Lander E.S."/>
            <person name="Weissenbach J."/>
            <person name="Roest Crollius H."/>
        </authorList>
    </citation>
    <scope>NUCLEOTIDE SEQUENCE [LARGE SCALE GENOMIC DNA]</scope>
</reference>
<dbReference type="CDD" id="cd00041">
    <property type="entry name" value="CUB"/>
    <property type="match status" value="1"/>
</dbReference>
<organism evidence="7">
    <name type="scientific">Tetraodon nigroviridis</name>
    <name type="common">Spotted green pufferfish</name>
    <name type="synonym">Chelonodon nigroviridis</name>
    <dbReference type="NCBI Taxonomy" id="99883"/>
    <lineage>
        <taxon>Eukaryota</taxon>
        <taxon>Metazoa</taxon>
        <taxon>Chordata</taxon>
        <taxon>Craniata</taxon>
        <taxon>Vertebrata</taxon>
        <taxon>Euteleostomi</taxon>
        <taxon>Actinopterygii</taxon>
        <taxon>Neopterygii</taxon>
        <taxon>Teleostei</taxon>
        <taxon>Neoteleostei</taxon>
        <taxon>Acanthomorphata</taxon>
        <taxon>Eupercaria</taxon>
        <taxon>Tetraodontiformes</taxon>
        <taxon>Tetradontoidea</taxon>
        <taxon>Tetraodontidae</taxon>
        <taxon>Tetraodon</taxon>
    </lineage>
</organism>
<dbReference type="GO" id="GO:0045087">
    <property type="term" value="P:innate immune response"/>
    <property type="evidence" value="ECO:0007669"/>
    <property type="project" value="UniProtKB-KW"/>
</dbReference>
<dbReference type="AlphaFoldDB" id="Q4RVM7"/>
<evidence type="ECO:0000256" key="5">
    <source>
        <dbReference type="SAM" id="MobiDB-lite"/>
    </source>
</evidence>
<evidence type="ECO:0000313" key="7">
    <source>
        <dbReference type="EMBL" id="CAG07555.1"/>
    </source>
</evidence>
<dbReference type="InterPro" id="IPR000859">
    <property type="entry name" value="CUB_dom"/>
</dbReference>
<reference evidence="7" key="2">
    <citation type="submission" date="2004-02" db="EMBL/GenBank/DDBJ databases">
        <authorList>
            <consortium name="Genoscope"/>
            <consortium name="Whitehead Institute Centre for Genome Research"/>
        </authorList>
    </citation>
    <scope>NUCLEOTIDE SEQUENCE</scope>
</reference>
<sequence length="188" mass="20691">MTSVTLSEDLAGLYGSFTSPNFPQPYADDQHVVWNVSVPEGHRIRLYFGHFSLEPSNQCEYDYVQVLAEGNETVRFCGEEEKSSESAPGSTVILTAGNLMSVVFRSDYSNEGRFTGFQAFYSAEVPLTVPHQTTLMSVCLRSMGRGRATIYATITSEDITARADGATCSTRTEDPAQVRAESSNHSYK</sequence>
<evidence type="ECO:0000256" key="3">
    <source>
        <dbReference type="ARBA" id="ARBA00023157"/>
    </source>
</evidence>
<comment type="caution">
    <text evidence="4">Lacks conserved residue(s) required for the propagation of feature annotation.</text>
</comment>
<evidence type="ECO:0000256" key="2">
    <source>
        <dbReference type="ARBA" id="ARBA00022859"/>
    </source>
</evidence>
<dbReference type="KEGG" id="tng:GSTEN00028262G001"/>
<dbReference type="PANTHER" id="PTHR24255">
    <property type="entry name" value="COMPLEMENT COMPONENT 1, S SUBCOMPONENT-RELATED"/>
    <property type="match status" value="1"/>
</dbReference>
<evidence type="ECO:0000256" key="4">
    <source>
        <dbReference type="PROSITE-ProRule" id="PRU00059"/>
    </source>
</evidence>
<evidence type="ECO:0000259" key="6">
    <source>
        <dbReference type="PROSITE" id="PS01180"/>
    </source>
</evidence>
<name>Q4RVM7_TETNG</name>
<accession>Q4RVM7</accession>
<dbReference type="Gene3D" id="2.60.120.290">
    <property type="entry name" value="Spermadhesin, CUB domain"/>
    <property type="match status" value="1"/>
</dbReference>
<dbReference type="InterPro" id="IPR035914">
    <property type="entry name" value="Sperma_CUB_dom_sf"/>
</dbReference>
<evidence type="ECO:0000256" key="1">
    <source>
        <dbReference type="ARBA" id="ARBA00022588"/>
    </source>
</evidence>
<dbReference type="PROSITE" id="PS01180">
    <property type="entry name" value="CUB"/>
    <property type="match status" value="1"/>
</dbReference>
<proteinExistence type="predicted"/>
<dbReference type="OrthoDB" id="9985152at2759"/>
<keyword evidence="3" id="KW-1015">Disulfide bond</keyword>
<dbReference type="SUPFAM" id="SSF49854">
    <property type="entry name" value="Spermadhesin, CUB domain"/>
    <property type="match status" value="1"/>
</dbReference>
<dbReference type="GO" id="GO:0004252">
    <property type="term" value="F:serine-type endopeptidase activity"/>
    <property type="evidence" value="ECO:0007669"/>
    <property type="project" value="TreeGrafter"/>
</dbReference>
<dbReference type="GO" id="GO:0005615">
    <property type="term" value="C:extracellular space"/>
    <property type="evidence" value="ECO:0007669"/>
    <property type="project" value="TreeGrafter"/>
</dbReference>
<feature type="region of interest" description="Disordered" evidence="5">
    <location>
        <begin position="167"/>
        <end position="188"/>
    </location>
</feature>
<dbReference type="EMBL" id="CAAE01014991">
    <property type="protein sequence ID" value="CAG07555.1"/>
    <property type="molecule type" value="Genomic_DNA"/>
</dbReference>
<gene>
    <name evidence="7" type="ORF">GSTENG00028262001</name>
</gene>
<keyword evidence="1" id="KW-0399">Innate immunity</keyword>
<protein>
    <submittedName>
        <fullName evidence="7">(spotted green pufferfish) hypothetical protein</fullName>
    </submittedName>
</protein>
<dbReference type="SMART" id="SM00042">
    <property type="entry name" value="CUB"/>
    <property type="match status" value="1"/>
</dbReference>
<dbReference type="PANTHER" id="PTHR24255:SF10">
    <property type="entry name" value="MANNAN-BINDING LECTIN SERINE PROTEASE 2"/>
    <property type="match status" value="1"/>
</dbReference>
<feature type="domain" description="CUB" evidence="6">
    <location>
        <begin position="2"/>
        <end position="124"/>
    </location>
</feature>
<dbReference type="Pfam" id="PF00431">
    <property type="entry name" value="CUB"/>
    <property type="match status" value="1"/>
</dbReference>
<comment type="caution">
    <text evidence="7">The sequence shown here is derived from an EMBL/GenBank/DDBJ whole genome shotgun (WGS) entry which is preliminary data.</text>
</comment>
<dbReference type="FunFam" id="2.60.120.290:FF:000012">
    <property type="entry name" value="mannan-binding lectin serine protease 1 isoform X1"/>
    <property type="match status" value="1"/>
</dbReference>